<dbReference type="GO" id="GO:0003735">
    <property type="term" value="F:structural constituent of ribosome"/>
    <property type="evidence" value="ECO:0007669"/>
    <property type="project" value="InterPro"/>
</dbReference>
<reference evidence="8 9" key="1">
    <citation type="submission" date="2018-11" db="EMBL/GenBank/DDBJ databases">
        <authorList>
            <consortium name="Pathogen Informatics"/>
        </authorList>
    </citation>
    <scope>NUCLEOTIDE SEQUENCE [LARGE SCALE GENOMIC DNA]</scope>
    <source>
        <strain evidence="8 9">Zambia</strain>
    </source>
</reference>
<dbReference type="Pfam" id="PF00164">
    <property type="entry name" value="Ribosom_S12_S23"/>
    <property type="match status" value="1"/>
</dbReference>
<evidence type="ECO:0000256" key="2">
    <source>
        <dbReference type="ARBA" id="ARBA00005657"/>
    </source>
</evidence>
<evidence type="ECO:0000313" key="8">
    <source>
        <dbReference type="EMBL" id="VDO52859.1"/>
    </source>
</evidence>
<keyword evidence="3" id="KW-0809">Transit peptide</keyword>
<sequence length="184" mass="20225">MVEPTGTYVPANIARLGHHDRQARPPRQGSFHKQLLNWSFVSVGLKCINNGLSLPVASKNCFSPLGMSPTVNLATLAQMAICGPFQKKRPPNKAMNAKPFIKGIVLKTFIRKPKKPNSANRKCVRVRLTDGREITAHIPGEGHNLQEHNIILVRGGRTQDLIGVKHKVVRGVHDCAPVRKPGSK</sequence>
<evidence type="ECO:0000256" key="3">
    <source>
        <dbReference type="ARBA" id="ARBA00022946"/>
    </source>
</evidence>
<dbReference type="InterPro" id="IPR006032">
    <property type="entry name" value="Ribosomal_uS12"/>
</dbReference>
<dbReference type="GO" id="GO:0015935">
    <property type="term" value="C:small ribosomal subunit"/>
    <property type="evidence" value="ECO:0007669"/>
    <property type="project" value="InterPro"/>
</dbReference>
<dbReference type="Gene3D" id="2.40.50.140">
    <property type="entry name" value="Nucleic acid-binding proteins"/>
    <property type="match status" value="1"/>
</dbReference>
<dbReference type="EMBL" id="UZAI01000420">
    <property type="protein sequence ID" value="VDO52859.1"/>
    <property type="molecule type" value="Genomic_DNA"/>
</dbReference>
<dbReference type="NCBIfam" id="TIGR00981">
    <property type="entry name" value="rpsL_bact"/>
    <property type="match status" value="1"/>
</dbReference>
<comment type="subcellular location">
    <subcellularLocation>
        <location evidence="1">Mitochondrion</location>
    </subcellularLocation>
</comment>
<evidence type="ECO:0000256" key="4">
    <source>
        <dbReference type="ARBA" id="ARBA00022980"/>
    </source>
</evidence>
<evidence type="ECO:0000256" key="1">
    <source>
        <dbReference type="ARBA" id="ARBA00004173"/>
    </source>
</evidence>
<gene>
    <name evidence="8" type="ORF">SMRZ_LOCUS1778</name>
</gene>
<dbReference type="InterPro" id="IPR005679">
    <property type="entry name" value="Ribosomal_uS12_bac"/>
</dbReference>
<organism evidence="8 9">
    <name type="scientific">Schistosoma margrebowiei</name>
    <dbReference type="NCBI Taxonomy" id="48269"/>
    <lineage>
        <taxon>Eukaryota</taxon>
        <taxon>Metazoa</taxon>
        <taxon>Spiralia</taxon>
        <taxon>Lophotrochozoa</taxon>
        <taxon>Platyhelminthes</taxon>
        <taxon>Trematoda</taxon>
        <taxon>Digenea</taxon>
        <taxon>Strigeidida</taxon>
        <taxon>Schistosomatoidea</taxon>
        <taxon>Schistosomatidae</taxon>
        <taxon>Schistosoma</taxon>
    </lineage>
</organism>
<dbReference type="GO" id="GO:0006412">
    <property type="term" value="P:translation"/>
    <property type="evidence" value="ECO:0007669"/>
    <property type="project" value="InterPro"/>
</dbReference>
<name>A0A183LDA3_9TREM</name>
<dbReference type="SUPFAM" id="SSF50249">
    <property type="entry name" value="Nucleic acid-binding proteins"/>
    <property type="match status" value="1"/>
</dbReference>
<comment type="similarity">
    <text evidence="2">Belongs to the universal ribosomal protein uS12 family.</text>
</comment>
<dbReference type="PROSITE" id="PS00055">
    <property type="entry name" value="RIBOSOMAL_S12"/>
    <property type="match status" value="1"/>
</dbReference>
<dbReference type="AlphaFoldDB" id="A0A183LDA3"/>
<dbReference type="CDD" id="cd03368">
    <property type="entry name" value="Ribosomal_S12"/>
    <property type="match status" value="1"/>
</dbReference>
<dbReference type="GO" id="GO:0005739">
    <property type="term" value="C:mitochondrion"/>
    <property type="evidence" value="ECO:0007669"/>
    <property type="project" value="UniProtKB-SubCell"/>
</dbReference>
<keyword evidence="4" id="KW-0689">Ribosomal protein</keyword>
<dbReference type="PANTHER" id="PTHR11652">
    <property type="entry name" value="30S RIBOSOMAL PROTEIN S12 FAMILY MEMBER"/>
    <property type="match status" value="1"/>
</dbReference>
<accession>A0A183LDA3</accession>
<evidence type="ECO:0000256" key="6">
    <source>
        <dbReference type="ARBA" id="ARBA00023274"/>
    </source>
</evidence>
<evidence type="ECO:0000256" key="7">
    <source>
        <dbReference type="ARBA" id="ARBA00035248"/>
    </source>
</evidence>
<protein>
    <recommendedName>
        <fullName evidence="7">Small ribosomal subunit protein uS12m</fullName>
    </recommendedName>
</protein>
<keyword evidence="6" id="KW-0687">Ribonucleoprotein</keyword>
<evidence type="ECO:0000256" key="5">
    <source>
        <dbReference type="ARBA" id="ARBA00023128"/>
    </source>
</evidence>
<keyword evidence="9" id="KW-1185">Reference proteome</keyword>
<evidence type="ECO:0000313" key="9">
    <source>
        <dbReference type="Proteomes" id="UP000277204"/>
    </source>
</evidence>
<dbReference type="PRINTS" id="PR01034">
    <property type="entry name" value="RIBOSOMALS12"/>
</dbReference>
<dbReference type="InterPro" id="IPR012340">
    <property type="entry name" value="NA-bd_OB-fold"/>
</dbReference>
<dbReference type="Proteomes" id="UP000277204">
    <property type="component" value="Unassembled WGS sequence"/>
</dbReference>
<dbReference type="FunFam" id="2.40.50.140:FF:000115">
    <property type="entry name" value="28S ribosomal protein S12, mitochondrial"/>
    <property type="match status" value="1"/>
</dbReference>
<proteinExistence type="inferred from homology"/>
<keyword evidence="5" id="KW-0496">Mitochondrion</keyword>
<dbReference type="STRING" id="48269.A0A183LDA3"/>